<sequence>MSRQIFMTESLYGQCHPINRSTNRDLNGAALANLRVQMEAFLTGEEVVEKRQMTWLAPVKRNMWELRAFMKPAVRLVGWFHAHRVFICTHVSLRSTLGPGGSAAWIEIVDKSETKRAELKLVPFVANTFDGHMN</sequence>
<organism evidence="1 2">
    <name type="scientific">Phaeospirillum tilakii</name>
    <dbReference type="NCBI Taxonomy" id="741673"/>
    <lineage>
        <taxon>Bacteria</taxon>
        <taxon>Pseudomonadati</taxon>
        <taxon>Pseudomonadota</taxon>
        <taxon>Alphaproteobacteria</taxon>
        <taxon>Rhodospirillales</taxon>
        <taxon>Rhodospirillaceae</taxon>
        <taxon>Phaeospirillum</taxon>
    </lineage>
</organism>
<dbReference type="RefSeq" id="WP_377315112.1">
    <property type="nucleotide sequence ID" value="NZ_JBHUIY010000008.1"/>
</dbReference>
<name>A0ABW5CB68_9PROT</name>
<dbReference type="Proteomes" id="UP001597296">
    <property type="component" value="Unassembled WGS sequence"/>
</dbReference>
<keyword evidence="2" id="KW-1185">Reference proteome</keyword>
<evidence type="ECO:0000313" key="2">
    <source>
        <dbReference type="Proteomes" id="UP001597296"/>
    </source>
</evidence>
<accession>A0ABW5CB68</accession>
<comment type="caution">
    <text evidence="1">The sequence shown here is derived from an EMBL/GenBank/DDBJ whole genome shotgun (WGS) entry which is preliminary data.</text>
</comment>
<protein>
    <submittedName>
        <fullName evidence="1">Uncharacterized protein</fullName>
    </submittedName>
</protein>
<evidence type="ECO:0000313" key="1">
    <source>
        <dbReference type="EMBL" id="MFD2233335.1"/>
    </source>
</evidence>
<proteinExistence type="predicted"/>
<reference evidence="2" key="1">
    <citation type="journal article" date="2019" name="Int. J. Syst. Evol. Microbiol.">
        <title>The Global Catalogue of Microorganisms (GCM) 10K type strain sequencing project: providing services to taxonomists for standard genome sequencing and annotation.</title>
        <authorList>
            <consortium name="The Broad Institute Genomics Platform"/>
            <consortium name="The Broad Institute Genome Sequencing Center for Infectious Disease"/>
            <person name="Wu L."/>
            <person name="Ma J."/>
        </authorList>
    </citation>
    <scope>NUCLEOTIDE SEQUENCE [LARGE SCALE GENOMIC DNA]</scope>
    <source>
        <strain evidence="2">KCTC 15012</strain>
    </source>
</reference>
<dbReference type="EMBL" id="JBHUIY010000008">
    <property type="protein sequence ID" value="MFD2233335.1"/>
    <property type="molecule type" value="Genomic_DNA"/>
</dbReference>
<gene>
    <name evidence="1" type="ORF">ACFSNB_05925</name>
</gene>